<feature type="transmembrane region" description="Helical" evidence="5">
    <location>
        <begin position="6"/>
        <end position="22"/>
    </location>
</feature>
<feature type="transmembrane region" description="Helical" evidence="5">
    <location>
        <begin position="43"/>
        <end position="60"/>
    </location>
</feature>
<dbReference type="InterPro" id="IPR036737">
    <property type="entry name" value="OmpA-like_sf"/>
</dbReference>
<protein>
    <submittedName>
        <fullName evidence="7">Outer membrane protein OmpA-like peptidoglycan-associated protein</fullName>
    </submittedName>
</protein>
<evidence type="ECO:0000313" key="8">
    <source>
        <dbReference type="Proteomes" id="UP000541352"/>
    </source>
</evidence>
<dbReference type="Pfam" id="PF00691">
    <property type="entry name" value="OmpA"/>
    <property type="match status" value="1"/>
</dbReference>
<dbReference type="GO" id="GO:0009279">
    <property type="term" value="C:cell outer membrane"/>
    <property type="evidence" value="ECO:0007669"/>
    <property type="project" value="UniProtKB-SubCell"/>
</dbReference>
<dbReference type="PANTHER" id="PTHR30329">
    <property type="entry name" value="STATOR ELEMENT OF FLAGELLAR MOTOR COMPLEX"/>
    <property type="match status" value="1"/>
</dbReference>
<evidence type="ECO:0000256" key="5">
    <source>
        <dbReference type="SAM" id="Phobius"/>
    </source>
</evidence>
<evidence type="ECO:0000256" key="3">
    <source>
        <dbReference type="ARBA" id="ARBA00023237"/>
    </source>
</evidence>
<dbReference type="Gene3D" id="3.30.1330.60">
    <property type="entry name" value="OmpA-like domain"/>
    <property type="match status" value="1"/>
</dbReference>
<feature type="domain" description="OmpA-like" evidence="6">
    <location>
        <begin position="109"/>
        <end position="226"/>
    </location>
</feature>
<name>A0A7W5ZN60_9BACT</name>
<dbReference type="EMBL" id="JACIBY010000008">
    <property type="protein sequence ID" value="MBB3839918.1"/>
    <property type="molecule type" value="Genomic_DNA"/>
</dbReference>
<dbReference type="RefSeq" id="WP_183976571.1">
    <property type="nucleotide sequence ID" value="NZ_JACIBY010000008.1"/>
</dbReference>
<dbReference type="PRINTS" id="PR01021">
    <property type="entry name" value="OMPADOMAIN"/>
</dbReference>
<dbReference type="AlphaFoldDB" id="A0A7W5ZN60"/>
<feature type="transmembrane region" description="Helical" evidence="5">
    <location>
        <begin position="66"/>
        <end position="85"/>
    </location>
</feature>
<organism evidence="7 8">
    <name type="scientific">Runella defluvii</name>
    <dbReference type="NCBI Taxonomy" id="370973"/>
    <lineage>
        <taxon>Bacteria</taxon>
        <taxon>Pseudomonadati</taxon>
        <taxon>Bacteroidota</taxon>
        <taxon>Cytophagia</taxon>
        <taxon>Cytophagales</taxon>
        <taxon>Spirosomataceae</taxon>
        <taxon>Runella</taxon>
    </lineage>
</organism>
<evidence type="ECO:0000256" key="4">
    <source>
        <dbReference type="PROSITE-ProRule" id="PRU00473"/>
    </source>
</evidence>
<dbReference type="InterPro" id="IPR027367">
    <property type="entry name" value="Gly-zipper_YMGG"/>
</dbReference>
<dbReference type="InterPro" id="IPR006690">
    <property type="entry name" value="OMPA-like_CS"/>
</dbReference>
<dbReference type="InterPro" id="IPR050330">
    <property type="entry name" value="Bact_OuterMem_StrucFunc"/>
</dbReference>
<dbReference type="PROSITE" id="PS51123">
    <property type="entry name" value="OMPA_2"/>
    <property type="match status" value="1"/>
</dbReference>
<dbReference type="InterPro" id="IPR006665">
    <property type="entry name" value="OmpA-like"/>
</dbReference>
<dbReference type="SUPFAM" id="SSF103088">
    <property type="entry name" value="OmpA-like"/>
    <property type="match status" value="1"/>
</dbReference>
<accession>A0A7W5ZN60</accession>
<keyword evidence="8" id="KW-1185">Reference proteome</keyword>
<evidence type="ECO:0000313" key="7">
    <source>
        <dbReference type="EMBL" id="MBB3839918.1"/>
    </source>
</evidence>
<evidence type="ECO:0000259" key="6">
    <source>
        <dbReference type="PROSITE" id="PS51123"/>
    </source>
</evidence>
<comment type="caution">
    <text evidence="7">The sequence shown here is derived from an EMBL/GenBank/DDBJ whole genome shotgun (WGS) entry which is preliminary data.</text>
</comment>
<keyword evidence="2 4" id="KW-0472">Membrane</keyword>
<dbReference type="Proteomes" id="UP000541352">
    <property type="component" value="Unassembled WGS sequence"/>
</dbReference>
<keyword evidence="5" id="KW-1133">Transmembrane helix</keyword>
<gene>
    <name evidence="7" type="ORF">FHS57_003929</name>
</gene>
<evidence type="ECO:0000256" key="2">
    <source>
        <dbReference type="ARBA" id="ARBA00023136"/>
    </source>
</evidence>
<dbReference type="PRINTS" id="PR01023">
    <property type="entry name" value="NAFLGMOTY"/>
</dbReference>
<evidence type="ECO:0000256" key="1">
    <source>
        <dbReference type="ARBA" id="ARBA00004442"/>
    </source>
</evidence>
<keyword evidence="3" id="KW-0998">Cell outer membrane</keyword>
<proteinExistence type="predicted"/>
<sequence>MKTSIITYLLCFGLVAPSLYIPSQAQTSSKKKTTKTKLKKTQSGALIGAGAGAVIGGIIGKNNRNTAIGAIIGATVGGATGAIIGQSMDKKAEKLRQDLGPDTKVERVGEGVKLTMNDQLLFDFGSAKLRPETLGNLRKMAATLKSDDHTNLLIEGNTDNVGSEAFNKTLSEQRAAAVSNFLVSEGVASNRVKLIGLGEANPIASNASETGRQQNRRVEIGIFANEKLKQQAAQSAFNAQ</sequence>
<dbReference type="CDD" id="cd07185">
    <property type="entry name" value="OmpA_C-like"/>
    <property type="match status" value="1"/>
</dbReference>
<comment type="subcellular location">
    <subcellularLocation>
        <location evidence="1">Cell outer membrane</location>
    </subcellularLocation>
</comment>
<reference evidence="7 8" key="1">
    <citation type="submission" date="2020-08" db="EMBL/GenBank/DDBJ databases">
        <title>Genomic Encyclopedia of Type Strains, Phase IV (KMG-IV): sequencing the most valuable type-strain genomes for metagenomic binning, comparative biology and taxonomic classification.</title>
        <authorList>
            <person name="Goeker M."/>
        </authorList>
    </citation>
    <scope>NUCLEOTIDE SEQUENCE [LARGE SCALE GENOMIC DNA]</scope>
    <source>
        <strain evidence="7 8">DSM 17976</strain>
    </source>
</reference>
<dbReference type="PANTHER" id="PTHR30329:SF21">
    <property type="entry name" value="LIPOPROTEIN YIAD-RELATED"/>
    <property type="match status" value="1"/>
</dbReference>
<dbReference type="PROSITE" id="PS01068">
    <property type="entry name" value="OMPA_1"/>
    <property type="match status" value="1"/>
</dbReference>
<keyword evidence="5" id="KW-0812">Transmembrane</keyword>
<dbReference type="InterPro" id="IPR006664">
    <property type="entry name" value="OMP_bac"/>
</dbReference>
<dbReference type="Pfam" id="PF13441">
    <property type="entry name" value="Gly-zipper_YMGG"/>
    <property type="match status" value="1"/>
</dbReference>